<protein>
    <recommendedName>
        <fullName evidence="3">Phage protein</fullName>
    </recommendedName>
</protein>
<evidence type="ECO:0008006" key="3">
    <source>
        <dbReference type="Google" id="ProtNLM"/>
    </source>
</evidence>
<sequence length="102" mass="12045">MTLDQIANFIKRVERIAISERAEFVRVEIKNFKNDTAQKTLARTMTFDVPLYDLEVWMQLAKPIKGSADRNIIDSIELYVYFPDKTKMGEFSNNWKYSVQIF</sequence>
<gene>
    <name evidence="1" type="ORF">BES34_014225</name>
</gene>
<dbReference type="RefSeq" id="WP_010420141.1">
    <property type="nucleotide sequence ID" value="NZ_MCRM02000015.1"/>
</dbReference>
<dbReference type="Proteomes" id="UP000094669">
    <property type="component" value="Unassembled WGS sequence"/>
</dbReference>
<dbReference type="EMBL" id="MCRM02000015">
    <property type="protein sequence ID" value="PNV74339.1"/>
    <property type="molecule type" value="Genomic_DNA"/>
</dbReference>
<organism evidence="1 2">
    <name type="scientific">Leptospira inadai serovar Lyme</name>
    <dbReference type="NCBI Taxonomy" id="293084"/>
    <lineage>
        <taxon>Bacteria</taxon>
        <taxon>Pseudomonadati</taxon>
        <taxon>Spirochaetota</taxon>
        <taxon>Spirochaetia</taxon>
        <taxon>Leptospirales</taxon>
        <taxon>Leptospiraceae</taxon>
        <taxon>Leptospira</taxon>
    </lineage>
</organism>
<evidence type="ECO:0000313" key="2">
    <source>
        <dbReference type="Proteomes" id="UP000094669"/>
    </source>
</evidence>
<evidence type="ECO:0000313" key="1">
    <source>
        <dbReference type="EMBL" id="PNV74339.1"/>
    </source>
</evidence>
<proteinExistence type="predicted"/>
<keyword evidence="2" id="KW-1185">Reference proteome</keyword>
<name>A0ABX4YGM4_9LEPT</name>
<reference evidence="1" key="1">
    <citation type="submission" date="2018-01" db="EMBL/GenBank/DDBJ databases">
        <title>Genomic characterization of Leptospira inadai serogroup Lyme isolated from captured rat in Brazil and comparative analysis with human reference strain.</title>
        <authorList>
            <person name="Moreno L.Z."/>
            <person name="Loureiro A.P."/>
            <person name="Miraglia F."/>
            <person name="Kremer F.S."/>
            <person name="Eslabao M.R."/>
            <person name="Dellagostin O.A."/>
            <person name="Lilenbaum W."/>
            <person name="Moreno A.M."/>
        </authorList>
    </citation>
    <scope>NUCLEOTIDE SEQUENCE [LARGE SCALE GENOMIC DNA]</scope>
    <source>
        <strain evidence="1">M34/99</strain>
    </source>
</reference>
<comment type="caution">
    <text evidence="1">The sequence shown here is derived from an EMBL/GenBank/DDBJ whole genome shotgun (WGS) entry which is preliminary data.</text>
</comment>
<accession>A0ABX4YGM4</accession>